<proteinExistence type="inferred from homology"/>
<dbReference type="PANTHER" id="PTHR21255:SF65">
    <property type="entry name" value="TCTEX1 DOMAIN-CONTAINING PROTEIN 2"/>
    <property type="match status" value="1"/>
</dbReference>
<dbReference type="GO" id="GO:0007018">
    <property type="term" value="P:microtubule-based movement"/>
    <property type="evidence" value="ECO:0007669"/>
    <property type="project" value="TreeGrafter"/>
</dbReference>
<dbReference type="GO" id="GO:0045505">
    <property type="term" value="F:dynein intermediate chain binding"/>
    <property type="evidence" value="ECO:0007669"/>
    <property type="project" value="TreeGrafter"/>
</dbReference>
<keyword evidence="4" id="KW-1185">Reference proteome</keyword>
<evidence type="ECO:0000313" key="3">
    <source>
        <dbReference type="EMBL" id="KAK3090724.1"/>
    </source>
</evidence>
<dbReference type="GO" id="GO:0005868">
    <property type="term" value="C:cytoplasmic dynein complex"/>
    <property type="evidence" value="ECO:0007669"/>
    <property type="project" value="TreeGrafter"/>
</dbReference>
<dbReference type="InterPro" id="IPR038586">
    <property type="entry name" value="Tctex-1-like_sf"/>
</dbReference>
<dbReference type="Gene3D" id="3.30.1140.40">
    <property type="entry name" value="Tctex-1"/>
    <property type="match status" value="1"/>
</dbReference>
<dbReference type="Pfam" id="PF03645">
    <property type="entry name" value="Tctex-1"/>
    <property type="match status" value="1"/>
</dbReference>
<feature type="region of interest" description="Disordered" evidence="2">
    <location>
        <begin position="1"/>
        <end position="76"/>
    </location>
</feature>
<dbReference type="InterPro" id="IPR005334">
    <property type="entry name" value="Tctex-1-like"/>
</dbReference>
<dbReference type="PANTHER" id="PTHR21255">
    <property type="entry name" value="T-COMPLEX-ASSOCIATED-TESTIS-EXPRESSED 1/ DYNEIN LIGHT CHAIN"/>
    <property type="match status" value="1"/>
</dbReference>
<evidence type="ECO:0000256" key="1">
    <source>
        <dbReference type="ARBA" id="ARBA00005361"/>
    </source>
</evidence>
<evidence type="ECO:0000256" key="2">
    <source>
        <dbReference type="SAM" id="MobiDB-lite"/>
    </source>
</evidence>
<gene>
    <name evidence="3" type="ORF">FSP39_014101</name>
</gene>
<dbReference type="CDD" id="cd21451">
    <property type="entry name" value="DLC-like_TCTEX1D"/>
    <property type="match status" value="1"/>
</dbReference>
<organism evidence="3 4">
    <name type="scientific">Pinctada imbricata</name>
    <name type="common">Atlantic pearl-oyster</name>
    <name type="synonym">Pinctada martensii</name>
    <dbReference type="NCBI Taxonomy" id="66713"/>
    <lineage>
        <taxon>Eukaryota</taxon>
        <taxon>Metazoa</taxon>
        <taxon>Spiralia</taxon>
        <taxon>Lophotrochozoa</taxon>
        <taxon>Mollusca</taxon>
        <taxon>Bivalvia</taxon>
        <taxon>Autobranchia</taxon>
        <taxon>Pteriomorphia</taxon>
        <taxon>Pterioida</taxon>
        <taxon>Pterioidea</taxon>
        <taxon>Pteriidae</taxon>
        <taxon>Pinctada</taxon>
    </lineage>
</organism>
<evidence type="ECO:0000313" key="4">
    <source>
        <dbReference type="Proteomes" id="UP001186944"/>
    </source>
</evidence>
<reference evidence="3" key="1">
    <citation type="submission" date="2019-08" db="EMBL/GenBank/DDBJ databases">
        <title>The improved chromosome-level genome for the pearl oyster Pinctada fucata martensii using PacBio sequencing and Hi-C.</title>
        <authorList>
            <person name="Zheng Z."/>
        </authorList>
    </citation>
    <scope>NUCLEOTIDE SEQUENCE</scope>
    <source>
        <strain evidence="3">ZZ-2019</strain>
        <tissue evidence="3">Adductor muscle</tissue>
    </source>
</reference>
<feature type="compositionally biased region" description="Polar residues" evidence="2">
    <location>
        <begin position="24"/>
        <end position="33"/>
    </location>
</feature>
<sequence length="198" mass="22583">MDTIDQGHIEPRQRKHSQVKDQSSDGTAPSVSGPTFRRLSRVEPRQSIQYGFAGRRPSQASRRTSVSHSSQGTQKPLVIPIKMQNTYRMEPKDKFNPNRVEKIMKSVLESYLDGESYEPKMCANLAQNLSEVIKSRVKDLGFLRYKLVCNVIIGENSNQDMRMVSRCLWNPETDSFAEAHFNKGKLYAVASVFATYFE</sequence>
<dbReference type="GO" id="GO:0005737">
    <property type="term" value="C:cytoplasm"/>
    <property type="evidence" value="ECO:0007669"/>
    <property type="project" value="TreeGrafter"/>
</dbReference>
<feature type="compositionally biased region" description="Basic and acidic residues" evidence="2">
    <location>
        <begin position="1"/>
        <end position="23"/>
    </location>
</feature>
<name>A0AA88Y113_PINIB</name>
<dbReference type="AlphaFoldDB" id="A0AA88Y113"/>
<accession>A0AA88Y113</accession>
<feature type="compositionally biased region" description="Polar residues" evidence="2">
    <location>
        <begin position="58"/>
        <end position="74"/>
    </location>
</feature>
<comment type="similarity">
    <text evidence="1">Belongs to the dynein light chain Tctex-type family.</text>
</comment>
<protein>
    <submittedName>
        <fullName evidence="3">Uncharacterized protein</fullName>
    </submittedName>
</protein>
<comment type="caution">
    <text evidence="3">The sequence shown here is derived from an EMBL/GenBank/DDBJ whole genome shotgun (WGS) entry which is preliminary data.</text>
</comment>
<dbReference type="EMBL" id="VSWD01000010">
    <property type="protein sequence ID" value="KAK3090724.1"/>
    <property type="molecule type" value="Genomic_DNA"/>
</dbReference>
<dbReference type="Proteomes" id="UP001186944">
    <property type="component" value="Unassembled WGS sequence"/>
</dbReference>